<dbReference type="AlphaFoldDB" id="A0A2A2JSL1"/>
<keyword evidence="3" id="KW-1185">Reference proteome</keyword>
<evidence type="ECO:0000256" key="1">
    <source>
        <dbReference type="SAM" id="MobiDB-lite"/>
    </source>
</evidence>
<protein>
    <submittedName>
        <fullName evidence="2">Uncharacterized protein</fullName>
    </submittedName>
</protein>
<evidence type="ECO:0000313" key="3">
    <source>
        <dbReference type="Proteomes" id="UP000218231"/>
    </source>
</evidence>
<proteinExistence type="predicted"/>
<organism evidence="2 3">
    <name type="scientific">Diploscapter pachys</name>
    <dbReference type="NCBI Taxonomy" id="2018661"/>
    <lineage>
        <taxon>Eukaryota</taxon>
        <taxon>Metazoa</taxon>
        <taxon>Ecdysozoa</taxon>
        <taxon>Nematoda</taxon>
        <taxon>Chromadorea</taxon>
        <taxon>Rhabditida</taxon>
        <taxon>Rhabditina</taxon>
        <taxon>Rhabditomorpha</taxon>
        <taxon>Rhabditoidea</taxon>
        <taxon>Rhabditidae</taxon>
        <taxon>Diploscapter</taxon>
    </lineage>
</organism>
<gene>
    <name evidence="2" type="ORF">WR25_01656</name>
</gene>
<accession>A0A2A2JSL1</accession>
<name>A0A2A2JSL1_9BILA</name>
<sequence>MDKLAGNSEAEAKSWLSTKHKKAGLGKEKRMVNCLPSHLINGMPLKRRGFKKQGNRSLEVLCGRFWTRESVCLDLSFISSLPLSLAPAPASITFIESCHANAERRYRQKMRRAKREAN</sequence>
<reference evidence="2 3" key="1">
    <citation type="journal article" date="2017" name="Curr. Biol.">
        <title>Genome architecture and evolution of a unichromosomal asexual nematode.</title>
        <authorList>
            <person name="Fradin H."/>
            <person name="Zegar C."/>
            <person name="Gutwein M."/>
            <person name="Lucas J."/>
            <person name="Kovtun M."/>
            <person name="Corcoran D."/>
            <person name="Baugh L.R."/>
            <person name="Kiontke K."/>
            <person name="Gunsalus K."/>
            <person name="Fitch D.H."/>
            <person name="Piano F."/>
        </authorList>
    </citation>
    <scope>NUCLEOTIDE SEQUENCE [LARGE SCALE GENOMIC DNA]</scope>
    <source>
        <strain evidence="2">PF1309</strain>
    </source>
</reference>
<evidence type="ECO:0000313" key="2">
    <source>
        <dbReference type="EMBL" id="PAV64559.1"/>
    </source>
</evidence>
<feature type="region of interest" description="Disordered" evidence="1">
    <location>
        <begin position="1"/>
        <end position="23"/>
    </location>
</feature>
<comment type="caution">
    <text evidence="2">The sequence shown here is derived from an EMBL/GenBank/DDBJ whole genome shotgun (WGS) entry which is preliminary data.</text>
</comment>
<dbReference type="EMBL" id="LIAE01010252">
    <property type="protein sequence ID" value="PAV64559.1"/>
    <property type="molecule type" value="Genomic_DNA"/>
</dbReference>
<dbReference type="Proteomes" id="UP000218231">
    <property type="component" value="Unassembled WGS sequence"/>
</dbReference>